<dbReference type="Gene3D" id="2.40.128.110">
    <property type="entry name" value="Lipid/polyisoprenoid-binding, YceI-like"/>
    <property type="match status" value="1"/>
</dbReference>
<dbReference type="SMART" id="SM00867">
    <property type="entry name" value="YceI"/>
    <property type="match status" value="1"/>
</dbReference>
<dbReference type="InterPro" id="IPR036761">
    <property type="entry name" value="TTHA0802/YceI-like_sf"/>
</dbReference>
<dbReference type="Pfam" id="PF04264">
    <property type="entry name" value="YceI"/>
    <property type="match status" value="1"/>
</dbReference>
<keyword evidence="3" id="KW-1185">Reference proteome</keyword>
<dbReference type="Proteomes" id="UP001261624">
    <property type="component" value="Unassembled WGS sequence"/>
</dbReference>
<feature type="domain" description="Lipid/polyisoprenoid-binding YceI-like" evidence="1">
    <location>
        <begin position="5"/>
        <end position="172"/>
    </location>
</feature>
<gene>
    <name evidence="2" type="ORF">RM549_09330</name>
</gene>
<proteinExistence type="predicted"/>
<dbReference type="PANTHER" id="PTHR34406">
    <property type="entry name" value="PROTEIN YCEI"/>
    <property type="match status" value="1"/>
</dbReference>
<organism evidence="2 3">
    <name type="scientific">Autumnicola patrickiae</name>
    <dbReference type="NCBI Taxonomy" id="3075591"/>
    <lineage>
        <taxon>Bacteria</taxon>
        <taxon>Pseudomonadati</taxon>
        <taxon>Bacteroidota</taxon>
        <taxon>Flavobacteriia</taxon>
        <taxon>Flavobacteriales</taxon>
        <taxon>Flavobacteriaceae</taxon>
        <taxon>Autumnicola</taxon>
    </lineage>
</organism>
<sequence>MATTKWDIDPTHSEVTFKVKHLMISTVTGKFKVFEGQAETESDDFKDVKNVEFKADVKSIDTNNEQRDEHLRSGDFFATDEHADMVFRAGKFDVNSDKLEGELTIKNTTKPVTLDVEFGGVVVDPYGQTKAGITVSGKISRKEFGLTWDAVTEAGSVVVSDQVRLNAEVQFVKQA</sequence>
<dbReference type="PANTHER" id="PTHR34406:SF1">
    <property type="entry name" value="PROTEIN YCEI"/>
    <property type="match status" value="1"/>
</dbReference>
<comment type="caution">
    <text evidence="2">The sequence shown here is derived from an EMBL/GenBank/DDBJ whole genome shotgun (WGS) entry which is preliminary data.</text>
</comment>
<evidence type="ECO:0000313" key="2">
    <source>
        <dbReference type="EMBL" id="MDT0689984.1"/>
    </source>
</evidence>
<accession>A0ABU3E2S0</accession>
<protein>
    <submittedName>
        <fullName evidence="2">YceI family protein</fullName>
    </submittedName>
</protein>
<name>A0ABU3E2S0_9FLAO</name>
<reference evidence="2 3" key="1">
    <citation type="submission" date="2023-09" db="EMBL/GenBank/DDBJ databases">
        <authorList>
            <person name="Rey-Velasco X."/>
        </authorList>
    </citation>
    <scope>NUCLEOTIDE SEQUENCE [LARGE SCALE GENOMIC DNA]</scope>
    <source>
        <strain evidence="2 3">F188</strain>
    </source>
</reference>
<evidence type="ECO:0000313" key="3">
    <source>
        <dbReference type="Proteomes" id="UP001261624"/>
    </source>
</evidence>
<dbReference type="EMBL" id="JAVRHM010000009">
    <property type="protein sequence ID" value="MDT0689984.1"/>
    <property type="molecule type" value="Genomic_DNA"/>
</dbReference>
<dbReference type="InterPro" id="IPR007372">
    <property type="entry name" value="Lipid/polyisoprenoid-bd_YceI"/>
</dbReference>
<evidence type="ECO:0000259" key="1">
    <source>
        <dbReference type="SMART" id="SM00867"/>
    </source>
</evidence>
<dbReference type="SUPFAM" id="SSF101874">
    <property type="entry name" value="YceI-like"/>
    <property type="match status" value="1"/>
</dbReference>
<dbReference type="RefSeq" id="WP_311684046.1">
    <property type="nucleotide sequence ID" value="NZ_JAVRHM010000009.1"/>
</dbReference>